<comment type="caution">
    <text evidence="2">The sequence shown here is derived from an EMBL/GenBank/DDBJ whole genome shotgun (WGS) entry which is preliminary data.</text>
</comment>
<protein>
    <submittedName>
        <fullName evidence="2">Polysaccharide deacetylase</fullName>
    </submittedName>
</protein>
<accession>A0ABX4HUS4</accession>
<evidence type="ECO:0000313" key="3">
    <source>
        <dbReference type="Proteomes" id="UP000217561"/>
    </source>
</evidence>
<dbReference type="CDD" id="cd10924">
    <property type="entry name" value="CE4_COG4878"/>
    <property type="match status" value="1"/>
</dbReference>
<keyword evidence="1" id="KW-1133">Transmembrane helix</keyword>
<sequence length="610" mass="69920">MKKNTIQLSITFAVLLIGMVIVLQLIRMETFQQWFPPNSSPENEFPVMTAEEPKKGEKEIRVFLHQNESDLSEGAIGNMKQALEYAKVPYEQVEREEIKNIAPSPYSIIVLAGEHSKEWPRDVITEFVEEGGRVMIAGRFVDSEWNDLLGIKKVEGYKGDLHGISFEEELFPGYVDLDASSNLFSHSIADVELKEEAAVPLTVEEEPLMWLHEKGEGKVMFWNSTITVDKTTRGMLLQSLSMLPPAFVSAQASIKVFHIDDFPSPIPFETPEKINQEYDKSIRDFYTDVWWKDMKEIGENLDFTYTGYVIGTYRDDTELKGEDLREILRYPMLYFGRDLLSEGGELGLHGYNHQSLVTPSEPIDETFGYVPWKNNRQMVEAIKEVEDVFKYYFPDEEIKSYVPPSNVINTTGIKALEQSLPELKTISSLYIGGDKGSLEQEFGPSDVKNNLYYFPRMTSGYAESPEDQFLQTDVIANFGVFSHFVHPDDVLDSYRAKGRSWSQMRSRLQDMGEHIEENYSYLEAMTQSNAAKKMKSYQESELTVSYEEDRIVITGDEILKPSEFLIRLENGKFLNEGKYSYGSVDKLSEGLYRVTVKEPEAEILIKERSK</sequence>
<dbReference type="Proteomes" id="UP000217561">
    <property type="component" value="Unassembled WGS sequence"/>
</dbReference>
<dbReference type="Pfam" id="PF09960">
    <property type="entry name" value="DUF2194"/>
    <property type="match status" value="1"/>
</dbReference>
<feature type="transmembrane region" description="Helical" evidence="1">
    <location>
        <begin position="6"/>
        <end position="26"/>
    </location>
</feature>
<keyword evidence="1" id="KW-0472">Membrane</keyword>
<dbReference type="RefSeq" id="WP_095821269.1">
    <property type="nucleotide sequence ID" value="NZ_NSGH01000003.1"/>
</dbReference>
<keyword evidence="1" id="KW-0812">Transmembrane</keyword>
<dbReference type="InterPro" id="IPR018695">
    <property type="entry name" value="DUF2194"/>
</dbReference>
<dbReference type="InterPro" id="IPR011330">
    <property type="entry name" value="Glyco_hydro/deAcase_b/a-brl"/>
</dbReference>
<dbReference type="SUPFAM" id="SSF52317">
    <property type="entry name" value="Class I glutamine amidotransferase-like"/>
    <property type="match status" value="1"/>
</dbReference>
<keyword evidence="3" id="KW-1185">Reference proteome</keyword>
<dbReference type="SUPFAM" id="SSF88713">
    <property type="entry name" value="Glycoside hydrolase/deacetylase"/>
    <property type="match status" value="1"/>
</dbReference>
<evidence type="ECO:0000256" key="1">
    <source>
        <dbReference type="SAM" id="Phobius"/>
    </source>
</evidence>
<dbReference type="EMBL" id="NSGH01000003">
    <property type="protein sequence ID" value="PBB06587.1"/>
    <property type="molecule type" value="Genomic_DNA"/>
</dbReference>
<name>A0ABX4HUS4_9BACI</name>
<proteinExistence type="predicted"/>
<dbReference type="Gene3D" id="3.20.20.370">
    <property type="entry name" value="Glycoside hydrolase/deacetylase"/>
    <property type="match status" value="1"/>
</dbReference>
<dbReference type="InterPro" id="IPR029062">
    <property type="entry name" value="Class_I_gatase-like"/>
</dbReference>
<evidence type="ECO:0000313" key="2">
    <source>
        <dbReference type="EMBL" id="PBB06587.1"/>
    </source>
</evidence>
<gene>
    <name evidence="2" type="ORF">CKW00_02755</name>
</gene>
<reference evidence="2 3" key="1">
    <citation type="submission" date="2017-08" db="EMBL/GenBank/DDBJ databases">
        <title>Salimicrobium alkalisoli sp. nov., isolated from saline alkaline soil.</title>
        <authorList>
            <person name="Zhang G."/>
            <person name="Xiong Q."/>
        </authorList>
    </citation>
    <scope>NUCLEOTIDE SEQUENCE [LARGE SCALE GENOMIC DNA]</scope>
    <source>
        <strain evidence="2 3">WN024</strain>
    </source>
</reference>
<organism evidence="2 3">
    <name type="scientific">Salimicrobium humidisoli</name>
    <dbReference type="NCBI Taxonomy" id="2029857"/>
    <lineage>
        <taxon>Bacteria</taxon>
        <taxon>Bacillati</taxon>
        <taxon>Bacillota</taxon>
        <taxon>Bacilli</taxon>
        <taxon>Bacillales</taxon>
        <taxon>Bacillaceae</taxon>
        <taxon>Salimicrobium</taxon>
    </lineage>
</organism>